<evidence type="ECO:0000313" key="6">
    <source>
        <dbReference type="Proteomes" id="UP000007635"/>
    </source>
</evidence>
<dbReference type="AlphaFoldDB" id="A0AAQ4S3T2"/>
<sequence length="683" mass="75578">MATSEPAALDGCSAAPQLKIVLLGGRNCEKSCLGNLILGKEEFVPRERTSCCRRLGVVAGRRVTVVDTPGWWCDFSSRDTPELVKREIVSSVALCAPGPHAFLLTVKASALFSEKRRRAVEEHVSLLGEKVWSHCVLVLVSADRRELARGGGAEALRWLAGKCGHRCRRVVSGDVGAVGGLLEEIQKLVTRNGNGVFEVRGSVARATAEEKRRVEERARRRFVMAKEHRSLMRESLRPVSSIRIVLVGAKGSGKSSTMDTILSTESGQRVRRTARCVVGTGPVFGRQVTVVDTPGWWANYFCAESPVFDRRELALGASLCPPGPNVVLLVIRADRAFSETHWRAAEEHMRLIGERAWRRVIVLLSCGDWLAGTTAEQCVESEAGPLRGLVERCGNRCHVLNNKTRGDQGHQVRELILKIEEMLAGRSGRQHIEVERPVVEQLEEERRREGARAMERLARRERQRQMARSQLEKLNAITELRIVLIGGRKTGKSSCGDTILNRERSHAGNRTTSCWEKPATIGGKTVVVLDTPARFNATPDLLRPASCAILPVVNVSSSFSADHLEAMEKQLEAGGGQMWRTAAVLFSHGDWLGDTSIEQRIESEGEPLRRLVERCGNRYHVLDNKHRADGAQVNELIALIEETLVEDAPVVLRGGDRVTQGVTRRDKDRKRITICRHQVSPSA</sequence>
<dbReference type="PANTHER" id="PTHR10903:SF179">
    <property type="entry name" value="GTPASE IMAP FAMILY MEMBER 8"/>
    <property type="match status" value="1"/>
</dbReference>
<dbReference type="Proteomes" id="UP000007635">
    <property type="component" value="Chromosome XI"/>
</dbReference>
<evidence type="ECO:0000256" key="2">
    <source>
        <dbReference type="ARBA" id="ARBA00022741"/>
    </source>
</evidence>
<evidence type="ECO:0000256" key="1">
    <source>
        <dbReference type="ARBA" id="ARBA00008535"/>
    </source>
</evidence>
<evidence type="ECO:0000256" key="3">
    <source>
        <dbReference type="ARBA" id="ARBA00023134"/>
    </source>
</evidence>
<dbReference type="Gene3D" id="3.40.50.300">
    <property type="entry name" value="P-loop containing nucleotide triphosphate hydrolases"/>
    <property type="match status" value="3"/>
</dbReference>
<protein>
    <recommendedName>
        <fullName evidence="4">AIG1-type G domain-containing protein</fullName>
    </recommendedName>
</protein>
<keyword evidence="3" id="KW-0342">GTP-binding</keyword>
<reference evidence="5 6" key="1">
    <citation type="journal article" date="2021" name="G3 (Bethesda)">
        <title>Improved contiguity of the threespine stickleback genome using long-read sequencing.</title>
        <authorList>
            <person name="Nath S."/>
            <person name="Shaw D.E."/>
            <person name="White M.A."/>
        </authorList>
    </citation>
    <scope>NUCLEOTIDE SEQUENCE [LARGE SCALE GENOMIC DNA]</scope>
    <source>
        <strain evidence="5 6">Lake Benthic</strain>
    </source>
</reference>
<dbReference type="GO" id="GO:0005525">
    <property type="term" value="F:GTP binding"/>
    <property type="evidence" value="ECO:0007669"/>
    <property type="project" value="UniProtKB-KW"/>
</dbReference>
<dbReference type="FunFam" id="3.40.50.300:FF:001809">
    <property type="entry name" value="Si:ch1073-365p7.2"/>
    <property type="match status" value="1"/>
</dbReference>
<dbReference type="Pfam" id="PF04548">
    <property type="entry name" value="AIG1"/>
    <property type="match status" value="3"/>
</dbReference>
<keyword evidence="2" id="KW-0547">Nucleotide-binding</keyword>
<reference evidence="5" key="2">
    <citation type="submission" date="2025-08" db="UniProtKB">
        <authorList>
            <consortium name="Ensembl"/>
        </authorList>
    </citation>
    <scope>IDENTIFICATION</scope>
</reference>
<feature type="domain" description="AIG1-type G" evidence="4">
    <location>
        <begin position="239"/>
        <end position="440"/>
    </location>
</feature>
<dbReference type="GeneTree" id="ENSGT00940000162556"/>
<comment type="similarity">
    <text evidence="1">Belongs to the TRAFAC class TrmE-Era-EngA-EngB-Septin-like GTPase superfamily. AIG1/Toc34/Toc159-like paraseptin GTPase family. IAN subfamily.</text>
</comment>
<accession>A0AAQ4S3T2</accession>
<dbReference type="InterPro" id="IPR045058">
    <property type="entry name" value="GIMA/IAN/Toc"/>
</dbReference>
<evidence type="ECO:0000259" key="4">
    <source>
        <dbReference type="PROSITE" id="PS51720"/>
    </source>
</evidence>
<dbReference type="SUPFAM" id="SSF52540">
    <property type="entry name" value="P-loop containing nucleoside triphosphate hydrolases"/>
    <property type="match status" value="3"/>
</dbReference>
<dbReference type="PROSITE" id="PS51720">
    <property type="entry name" value="G_AIG1"/>
    <property type="match status" value="1"/>
</dbReference>
<dbReference type="InterPro" id="IPR027417">
    <property type="entry name" value="P-loop_NTPase"/>
</dbReference>
<evidence type="ECO:0000313" key="5">
    <source>
        <dbReference type="Ensembl" id="ENSGACP00000070716.1"/>
    </source>
</evidence>
<reference evidence="5" key="3">
    <citation type="submission" date="2025-09" db="UniProtKB">
        <authorList>
            <consortium name="Ensembl"/>
        </authorList>
    </citation>
    <scope>IDENTIFICATION</scope>
</reference>
<dbReference type="InterPro" id="IPR006703">
    <property type="entry name" value="G_AIG1"/>
</dbReference>
<proteinExistence type="inferred from homology"/>
<keyword evidence="6" id="KW-1185">Reference proteome</keyword>
<dbReference type="Ensembl" id="ENSGACT00000086703.1">
    <property type="protein sequence ID" value="ENSGACP00000070716.1"/>
    <property type="gene ID" value="ENSGACG00000029122.1"/>
</dbReference>
<name>A0AAQ4S3T2_GASAC</name>
<organism evidence="5 6">
    <name type="scientific">Gasterosteus aculeatus aculeatus</name>
    <name type="common">three-spined stickleback</name>
    <dbReference type="NCBI Taxonomy" id="481459"/>
    <lineage>
        <taxon>Eukaryota</taxon>
        <taxon>Metazoa</taxon>
        <taxon>Chordata</taxon>
        <taxon>Craniata</taxon>
        <taxon>Vertebrata</taxon>
        <taxon>Euteleostomi</taxon>
        <taxon>Actinopterygii</taxon>
        <taxon>Neopterygii</taxon>
        <taxon>Teleostei</taxon>
        <taxon>Neoteleostei</taxon>
        <taxon>Acanthomorphata</taxon>
        <taxon>Eupercaria</taxon>
        <taxon>Perciformes</taxon>
        <taxon>Cottioidei</taxon>
        <taxon>Gasterosteales</taxon>
        <taxon>Gasterosteidae</taxon>
        <taxon>Gasterosteus</taxon>
    </lineage>
</organism>
<dbReference type="PANTHER" id="PTHR10903">
    <property type="entry name" value="GTPASE, IMAP FAMILY MEMBER-RELATED"/>
    <property type="match status" value="1"/>
</dbReference>